<keyword evidence="6" id="KW-0238">DNA-binding</keyword>
<dbReference type="FunCoup" id="A0A2R6QRD1">
    <property type="interactions" value="857"/>
</dbReference>
<dbReference type="InterPro" id="IPR004333">
    <property type="entry name" value="SBP_dom"/>
</dbReference>
<keyword evidence="5" id="KW-0805">Transcription regulation</keyword>
<dbReference type="SUPFAM" id="SSF103612">
    <property type="entry name" value="SBT domain"/>
    <property type="match status" value="1"/>
</dbReference>
<evidence type="ECO:0000256" key="5">
    <source>
        <dbReference type="ARBA" id="ARBA00023015"/>
    </source>
</evidence>
<dbReference type="OMA" id="ESGFPCN"/>
<dbReference type="SMR" id="A0A2R6QRD1"/>
<keyword evidence="4" id="KW-0862">Zinc</keyword>
<dbReference type="GO" id="GO:0005634">
    <property type="term" value="C:nucleus"/>
    <property type="evidence" value="ECO:0007669"/>
    <property type="project" value="UniProtKB-SubCell"/>
</dbReference>
<keyword evidence="2" id="KW-0479">Metal-binding</keyword>
<keyword evidence="3 10" id="KW-0863">Zinc-finger</keyword>
<dbReference type="Proteomes" id="UP000241394">
    <property type="component" value="Chromosome LG13"/>
</dbReference>
<evidence type="ECO:0000259" key="12">
    <source>
        <dbReference type="PROSITE" id="PS51141"/>
    </source>
</evidence>
<gene>
    <name evidence="13" type="ORF">CEY00_Acc14293</name>
</gene>
<dbReference type="OrthoDB" id="514967at2759"/>
<reference evidence="14" key="2">
    <citation type="journal article" date="2018" name="BMC Genomics">
        <title>A manually annotated Actinidia chinensis var. chinensis (kiwifruit) genome highlights the challenges associated with draft genomes and gene prediction in plants.</title>
        <authorList>
            <person name="Pilkington S.M."/>
            <person name="Crowhurst R."/>
            <person name="Hilario E."/>
            <person name="Nardozza S."/>
            <person name="Fraser L."/>
            <person name="Peng Y."/>
            <person name="Gunaseelan K."/>
            <person name="Simpson R."/>
            <person name="Tahir J."/>
            <person name="Deroles S.C."/>
            <person name="Templeton K."/>
            <person name="Luo Z."/>
            <person name="Davy M."/>
            <person name="Cheng C."/>
            <person name="McNeilage M."/>
            <person name="Scaglione D."/>
            <person name="Liu Y."/>
            <person name="Zhang Q."/>
            <person name="Datson P."/>
            <person name="De Silva N."/>
            <person name="Gardiner S.E."/>
            <person name="Bassett H."/>
            <person name="Chagne D."/>
            <person name="McCallum J."/>
            <person name="Dzierzon H."/>
            <person name="Deng C."/>
            <person name="Wang Y.Y."/>
            <person name="Barron L."/>
            <person name="Manako K."/>
            <person name="Bowen J."/>
            <person name="Foster T.M."/>
            <person name="Erridge Z.A."/>
            <person name="Tiffin H."/>
            <person name="Waite C.N."/>
            <person name="Davies K.M."/>
            <person name="Grierson E.P."/>
            <person name="Laing W.A."/>
            <person name="Kirk R."/>
            <person name="Chen X."/>
            <person name="Wood M."/>
            <person name="Montefiori M."/>
            <person name="Brummell D.A."/>
            <person name="Schwinn K.E."/>
            <person name="Catanach A."/>
            <person name="Fullerton C."/>
            <person name="Li D."/>
            <person name="Meiyalaghan S."/>
            <person name="Nieuwenhuizen N."/>
            <person name="Read N."/>
            <person name="Prakash R."/>
            <person name="Hunter D."/>
            <person name="Zhang H."/>
            <person name="McKenzie M."/>
            <person name="Knabel M."/>
            <person name="Harris A."/>
            <person name="Allan A.C."/>
            <person name="Gleave A."/>
            <person name="Chen A."/>
            <person name="Janssen B.J."/>
            <person name="Plunkett B."/>
            <person name="Ampomah-Dwamena C."/>
            <person name="Voogd C."/>
            <person name="Leif D."/>
            <person name="Lafferty D."/>
            <person name="Souleyre E.J.F."/>
            <person name="Varkonyi-Gasic E."/>
            <person name="Gambi F."/>
            <person name="Hanley J."/>
            <person name="Yao J.L."/>
            <person name="Cheung J."/>
            <person name="David K.M."/>
            <person name="Warren B."/>
            <person name="Marsh K."/>
            <person name="Snowden K.C."/>
            <person name="Lin-Wang K."/>
            <person name="Brian L."/>
            <person name="Martinez-Sanchez M."/>
            <person name="Wang M."/>
            <person name="Ileperuma N."/>
            <person name="Macnee N."/>
            <person name="Campin R."/>
            <person name="McAtee P."/>
            <person name="Drummond R.S.M."/>
            <person name="Espley R.V."/>
            <person name="Ireland H.S."/>
            <person name="Wu R."/>
            <person name="Atkinson R.G."/>
            <person name="Karunairetnam S."/>
            <person name="Bulley S."/>
            <person name="Chunkath S."/>
            <person name="Hanley Z."/>
            <person name="Storey R."/>
            <person name="Thrimawithana A.H."/>
            <person name="Thomson S."/>
            <person name="David C."/>
            <person name="Testolin R."/>
            <person name="Huang H."/>
            <person name="Hellens R.P."/>
            <person name="Schaffer R.J."/>
        </authorList>
    </citation>
    <scope>NUCLEOTIDE SEQUENCE [LARGE SCALE GENOMIC DNA]</scope>
    <source>
        <strain evidence="14">cv. Red5</strain>
    </source>
</reference>
<keyword evidence="7" id="KW-0804">Transcription</keyword>
<dbReference type="InterPro" id="IPR044817">
    <property type="entry name" value="SBP-like"/>
</dbReference>
<keyword evidence="8" id="KW-0539">Nucleus</keyword>
<feature type="compositionally biased region" description="Polar residues" evidence="11">
    <location>
        <begin position="69"/>
        <end position="79"/>
    </location>
</feature>
<dbReference type="GO" id="GO:0008270">
    <property type="term" value="F:zinc ion binding"/>
    <property type="evidence" value="ECO:0007669"/>
    <property type="project" value="UniProtKB-KW"/>
</dbReference>
<comment type="caution">
    <text evidence="13">The sequence shown here is derived from an EMBL/GenBank/DDBJ whole genome shotgun (WGS) entry which is preliminary data.</text>
</comment>
<dbReference type="Gramene" id="PSS13684">
    <property type="protein sequence ID" value="PSS13684"/>
    <property type="gene ID" value="CEY00_Acc14293"/>
</dbReference>
<feature type="region of interest" description="Disordered" evidence="11">
    <location>
        <begin position="60"/>
        <end position="81"/>
    </location>
</feature>
<evidence type="ECO:0000256" key="7">
    <source>
        <dbReference type="ARBA" id="ARBA00023163"/>
    </source>
</evidence>
<dbReference type="Pfam" id="PF03110">
    <property type="entry name" value="SBP"/>
    <property type="match status" value="1"/>
</dbReference>
<evidence type="ECO:0000256" key="4">
    <source>
        <dbReference type="ARBA" id="ARBA00022833"/>
    </source>
</evidence>
<organism evidence="13 14">
    <name type="scientific">Actinidia chinensis var. chinensis</name>
    <name type="common">Chinese soft-hair kiwi</name>
    <dbReference type="NCBI Taxonomy" id="1590841"/>
    <lineage>
        <taxon>Eukaryota</taxon>
        <taxon>Viridiplantae</taxon>
        <taxon>Streptophyta</taxon>
        <taxon>Embryophyta</taxon>
        <taxon>Tracheophyta</taxon>
        <taxon>Spermatophyta</taxon>
        <taxon>Magnoliopsida</taxon>
        <taxon>eudicotyledons</taxon>
        <taxon>Gunneridae</taxon>
        <taxon>Pentapetalae</taxon>
        <taxon>asterids</taxon>
        <taxon>Ericales</taxon>
        <taxon>Actinidiaceae</taxon>
        <taxon>Actinidia</taxon>
    </lineage>
</organism>
<comment type="function">
    <text evidence="9">Probable transcriptional factor. Binds to the promoter of the SQUAMOSA gene.</text>
</comment>
<accession>A0A2R6QRD1</accession>
<dbReference type="FunFam" id="4.10.1100.10:FF:000001">
    <property type="entry name" value="Squamosa promoter-binding-like protein 14"/>
    <property type="match status" value="1"/>
</dbReference>
<dbReference type="EMBL" id="NKQK01000013">
    <property type="protein sequence ID" value="PSS13684.1"/>
    <property type="molecule type" value="Genomic_DNA"/>
</dbReference>
<evidence type="ECO:0000256" key="6">
    <source>
        <dbReference type="ARBA" id="ARBA00023125"/>
    </source>
</evidence>
<dbReference type="InParanoid" id="A0A2R6QRD1"/>
<evidence type="ECO:0000256" key="1">
    <source>
        <dbReference type="ARBA" id="ARBA00004123"/>
    </source>
</evidence>
<dbReference type="PANTHER" id="PTHR31251">
    <property type="entry name" value="SQUAMOSA PROMOTER-BINDING-LIKE PROTEIN 4"/>
    <property type="match status" value="1"/>
</dbReference>
<name>A0A2R6QRD1_ACTCC</name>
<evidence type="ECO:0000256" key="10">
    <source>
        <dbReference type="PROSITE-ProRule" id="PRU00470"/>
    </source>
</evidence>
<dbReference type="Gene3D" id="4.10.1100.10">
    <property type="entry name" value="Transcription factor, SBP-box domain"/>
    <property type="match status" value="1"/>
</dbReference>
<dbReference type="InterPro" id="IPR036893">
    <property type="entry name" value="SBP_sf"/>
</dbReference>
<dbReference type="AlphaFoldDB" id="A0A2R6QRD1"/>
<reference evidence="13 14" key="1">
    <citation type="submission" date="2017-07" db="EMBL/GenBank/DDBJ databases">
        <title>An improved, manually edited Actinidia chinensis var. chinensis (kiwifruit) genome highlights the challenges associated with draft genomes and gene prediction in plants.</title>
        <authorList>
            <person name="Pilkington S."/>
            <person name="Crowhurst R."/>
            <person name="Hilario E."/>
            <person name="Nardozza S."/>
            <person name="Fraser L."/>
            <person name="Peng Y."/>
            <person name="Gunaseelan K."/>
            <person name="Simpson R."/>
            <person name="Tahir J."/>
            <person name="Deroles S."/>
            <person name="Templeton K."/>
            <person name="Luo Z."/>
            <person name="Davy M."/>
            <person name="Cheng C."/>
            <person name="Mcneilage M."/>
            <person name="Scaglione D."/>
            <person name="Liu Y."/>
            <person name="Zhang Q."/>
            <person name="Datson P."/>
            <person name="De Silva N."/>
            <person name="Gardiner S."/>
            <person name="Bassett H."/>
            <person name="Chagne D."/>
            <person name="Mccallum J."/>
            <person name="Dzierzon H."/>
            <person name="Deng C."/>
            <person name="Wang Y.-Y."/>
            <person name="Barron N."/>
            <person name="Manako K."/>
            <person name="Bowen J."/>
            <person name="Foster T."/>
            <person name="Erridge Z."/>
            <person name="Tiffin H."/>
            <person name="Waite C."/>
            <person name="Davies K."/>
            <person name="Grierson E."/>
            <person name="Laing W."/>
            <person name="Kirk R."/>
            <person name="Chen X."/>
            <person name="Wood M."/>
            <person name="Montefiori M."/>
            <person name="Brummell D."/>
            <person name="Schwinn K."/>
            <person name="Catanach A."/>
            <person name="Fullerton C."/>
            <person name="Li D."/>
            <person name="Meiyalaghan S."/>
            <person name="Nieuwenhuizen N."/>
            <person name="Read N."/>
            <person name="Prakash R."/>
            <person name="Hunter D."/>
            <person name="Zhang H."/>
            <person name="Mckenzie M."/>
            <person name="Knabel M."/>
            <person name="Harris A."/>
            <person name="Allan A."/>
            <person name="Chen A."/>
            <person name="Janssen B."/>
            <person name="Plunkett B."/>
            <person name="Dwamena C."/>
            <person name="Voogd C."/>
            <person name="Leif D."/>
            <person name="Lafferty D."/>
            <person name="Souleyre E."/>
            <person name="Varkonyi-Gasic E."/>
            <person name="Gambi F."/>
            <person name="Hanley J."/>
            <person name="Yao J.-L."/>
            <person name="Cheung J."/>
            <person name="David K."/>
            <person name="Warren B."/>
            <person name="Marsh K."/>
            <person name="Snowden K."/>
            <person name="Lin-Wang K."/>
            <person name="Brian L."/>
            <person name="Martinez-Sanchez M."/>
            <person name="Wang M."/>
            <person name="Ileperuma N."/>
            <person name="Macnee N."/>
            <person name="Campin R."/>
            <person name="Mcatee P."/>
            <person name="Drummond R."/>
            <person name="Espley R."/>
            <person name="Ireland H."/>
            <person name="Wu R."/>
            <person name="Atkinson R."/>
            <person name="Karunairetnam S."/>
            <person name="Bulley S."/>
            <person name="Chunkath S."/>
            <person name="Hanley Z."/>
            <person name="Storey R."/>
            <person name="Thrimawithana A."/>
            <person name="Thomson S."/>
            <person name="David C."/>
            <person name="Testolin R."/>
        </authorList>
    </citation>
    <scope>NUCLEOTIDE SEQUENCE [LARGE SCALE GENOMIC DNA]</scope>
    <source>
        <strain evidence="14">cv. Red5</strain>
        <tissue evidence="13">Young leaf</tissue>
    </source>
</reference>
<dbReference type="STRING" id="1590841.A0A2R6QRD1"/>
<dbReference type="PANTHER" id="PTHR31251:SF74">
    <property type="entry name" value="SQUAMOSA PROMOTER-BINDING-LIKE PROTEIN 2"/>
    <property type="match status" value="1"/>
</dbReference>
<evidence type="ECO:0000313" key="13">
    <source>
        <dbReference type="EMBL" id="PSS13684.1"/>
    </source>
</evidence>
<comment type="subcellular location">
    <subcellularLocation>
        <location evidence="1">Nucleus</location>
    </subcellularLocation>
</comment>
<dbReference type="GO" id="GO:0003677">
    <property type="term" value="F:DNA binding"/>
    <property type="evidence" value="ECO:0007669"/>
    <property type="project" value="UniProtKB-KW"/>
</dbReference>
<feature type="domain" description="SBP-type" evidence="12">
    <location>
        <begin position="179"/>
        <end position="256"/>
    </location>
</feature>
<keyword evidence="14" id="KW-1185">Reference proteome</keyword>
<evidence type="ECO:0000313" key="14">
    <source>
        <dbReference type="Proteomes" id="UP000241394"/>
    </source>
</evidence>
<evidence type="ECO:0000256" key="2">
    <source>
        <dbReference type="ARBA" id="ARBA00022723"/>
    </source>
</evidence>
<dbReference type="PROSITE" id="PS51141">
    <property type="entry name" value="ZF_SBP"/>
    <property type="match status" value="1"/>
</dbReference>
<sequence length="471" mass="51530">MNSLSAMDWNAKWDWENLVLFNSKTIESPKKQPTDWGIEEEGEIDPGSFNLYWGGGGGSGSELAHGSSTRSTISASTDSSPKEVMKTSKIVSEAFHPFPGDFSKKNELAIAELSGTSPPLESSVGSGEPLIGLKLGKRTYFENSCTGGSAKTSSFSIMPVASSASAAKKIKSSCHSTPPPLCQVEGCNLDLSSAKEYHRKHRVCESHSKCPKVVVAGVERRFCQQCSRFHGLSDFDEKKRSCRKRLSDHNARRRKPQQDAIQFNSTKLSAPFFGGRQQMSFVLNNTPLAHTRSTAITPWECTSSPKFTLTKGYLLKDENPGGISGQLQFSGTELSHAIGMPGQNSNRLLSSKGTKPEVFTQGSKESMLSFNLDAAQDHRALSLLSTDSWGSEPATIALDRPFHVNLTTMPQPVMHGVPQSLPLASSEYWPTERTTDSRYIPSLTANDSDRFQDINLFKAPYENGLYSNPLN</sequence>
<protein>
    <submittedName>
        <fullName evidence="13">Squamosa promoter-binding-like protein</fullName>
    </submittedName>
</protein>
<evidence type="ECO:0000256" key="3">
    <source>
        <dbReference type="ARBA" id="ARBA00022771"/>
    </source>
</evidence>
<evidence type="ECO:0000256" key="11">
    <source>
        <dbReference type="SAM" id="MobiDB-lite"/>
    </source>
</evidence>
<evidence type="ECO:0000256" key="9">
    <source>
        <dbReference type="ARBA" id="ARBA00056472"/>
    </source>
</evidence>
<evidence type="ECO:0000256" key="8">
    <source>
        <dbReference type="ARBA" id="ARBA00023242"/>
    </source>
</evidence>
<proteinExistence type="predicted"/>